<keyword evidence="2 7" id="KW-0812">Transmembrane</keyword>
<feature type="transmembrane region" description="Helical" evidence="7">
    <location>
        <begin position="131"/>
        <end position="160"/>
    </location>
</feature>
<dbReference type="InterPro" id="IPR039421">
    <property type="entry name" value="Type_1_exporter"/>
</dbReference>
<dbReference type="PROSITE" id="PS50929">
    <property type="entry name" value="ABC_TM1F"/>
    <property type="match status" value="1"/>
</dbReference>
<evidence type="ECO:0000259" key="9">
    <source>
        <dbReference type="PROSITE" id="PS50929"/>
    </source>
</evidence>
<dbReference type="AlphaFoldDB" id="A0A2K4ZD12"/>
<sequence>MKKWVVKKGIFLRIGFGSIFLLTNFMFLFWADLAGKVMGALETVREIKGSVLQLVYFLILSVGVHFFLILANRKIIAVFEREMIPVQERYIQQDLMKSGKSKKYSELELINRASDDLRTVITWSYQTKTEFILSIALLLGIFVYLSIFSVLLSVVVYAIMFVNLLIPVLYNKHMVADYSQVMQANDNWAKRLQEGIENYSGIKSLNAEDEYKKIYEKEILTFVDAVKIANRTAHTEMGLKSGMNQFSNYAGYIAAGLFAVSGQIGLATVARTILLIPLIQKILSLVLEKYGHRRNVIVSRQRLMEFTGKGVYGEKEPDSCDIQIRHLNFEYEDQKLFHDLNYEMKTGQKVLIKGENGAGKSTLIKLLTGFYEMQEGEIRIGGICNQDIREEWIVSNIFYLPQNNLFLPGTVEENLRLRGIQTALGGDAYLRKNIMELSEGQRKRVILEELYRTDKKILLLDEPENHLDGDVMNELITFLKNDKRTIIIVSHVGVFDSIADKIWRLEKCNDAI</sequence>
<evidence type="ECO:0000256" key="2">
    <source>
        <dbReference type="ARBA" id="ARBA00022692"/>
    </source>
</evidence>
<protein>
    <submittedName>
        <fullName evidence="10">Multidrug export ATP-binding/permease protein</fullName>
        <ecNumber evidence="10">3.6.3.-</ecNumber>
    </submittedName>
</protein>
<keyword evidence="4 10" id="KW-0067">ATP-binding</keyword>
<dbReference type="GO" id="GO:0140359">
    <property type="term" value="F:ABC-type transporter activity"/>
    <property type="evidence" value="ECO:0007669"/>
    <property type="project" value="InterPro"/>
</dbReference>
<organism evidence="10 11">
    <name type="scientific">Acetatifactor muris</name>
    <dbReference type="NCBI Taxonomy" id="879566"/>
    <lineage>
        <taxon>Bacteria</taxon>
        <taxon>Bacillati</taxon>
        <taxon>Bacillota</taxon>
        <taxon>Clostridia</taxon>
        <taxon>Lachnospirales</taxon>
        <taxon>Lachnospiraceae</taxon>
        <taxon>Acetatifactor</taxon>
    </lineage>
</organism>
<evidence type="ECO:0000256" key="7">
    <source>
        <dbReference type="SAM" id="Phobius"/>
    </source>
</evidence>
<evidence type="ECO:0000259" key="8">
    <source>
        <dbReference type="PROSITE" id="PS50893"/>
    </source>
</evidence>
<feature type="domain" description="ABC transporter" evidence="8">
    <location>
        <begin position="322"/>
        <end position="511"/>
    </location>
</feature>
<dbReference type="InterPro" id="IPR027417">
    <property type="entry name" value="P-loop_NTPase"/>
</dbReference>
<dbReference type="PROSITE" id="PS50893">
    <property type="entry name" value="ABC_TRANSPORTER_2"/>
    <property type="match status" value="1"/>
</dbReference>
<dbReference type="Proteomes" id="UP000236311">
    <property type="component" value="Unassembled WGS sequence"/>
</dbReference>
<feature type="transmembrane region" description="Helical" evidence="7">
    <location>
        <begin position="51"/>
        <end position="71"/>
    </location>
</feature>
<dbReference type="Gene3D" id="3.40.50.300">
    <property type="entry name" value="P-loop containing nucleotide triphosphate hydrolases"/>
    <property type="match status" value="2"/>
</dbReference>
<accession>A0A2K4ZD12</accession>
<keyword evidence="6 7" id="KW-0472">Membrane</keyword>
<evidence type="ECO:0000256" key="3">
    <source>
        <dbReference type="ARBA" id="ARBA00022741"/>
    </source>
</evidence>
<dbReference type="SUPFAM" id="SSF52540">
    <property type="entry name" value="P-loop containing nucleoside triphosphate hydrolases"/>
    <property type="match status" value="1"/>
</dbReference>
<dbReference type="SMART" id="SM00382">
    <property type="entry name" value="AAA"/>
    <property type="match status" value="1"/>
</dbReference>
<evidence type="ECO:0000256" key="5">
    <source>
        <dbReference type="ARBA" id="ARBA00022989"/>
    </source>
</evidence>
<feature type="transmembrane region" description="Helical" evidence="7">
    <location>
        <begin position="249"/>
        <end position="274"/>
    </location>
</feature>
<dbReference type="Gene3D" id="1.20.1560.10">
    <property type="entry name" value="ABC transporter type 1, transmembrane domain"/>
    <property type="match status" value="1"/>
</dbReference>
<evidence type="ECO:0000256" key="1">
    <source>
        <dbReference type="ARBA" id="ARBA00004651"/>
    </source>
</evidence>
<dbReference type="OrthoDB" id="2058241at2"/>
<dbReference type="InterPro" id="IPR003439">
    <property type="entry name" value="ABC_transporter-like_ATP-bd"/>
</dbReference>
<name>A0A2K4ZD12_9FIRM</name>
<keyword evidence="3" id="KW-0547">Nucleotide-binding</keyword>
<evidence type="ECO:0000256" key="4">
    <source>
        <dbReference type="ARBA" id="ARBA00022840"/>
    </source>
</evidence>
<dbReference type="Pfam" id="PF00005">
    <property type="entry name" value="ABC_tran"/>
    <property type="match status" value="1"/>
</dbReference>
<evidence type="ECO:0000256" key="6">
    <source>
        <dbReference type="ARBA" id="ARBA00023136"/>
    </source>
</evidence>
<evidence type="ECO:0000313" key="11">
    <source>
        <dbReference type="Proteomes" id="UP000236311"/>
    </source>
</evidence>
<keyword evidence="11" id="KW-1185">Reference proteome</keyword>
<dbReference type="InterPro" id="IPR036640">
    <property type="entry name" value="ABC1_TM_sf"/>
</dbReference>
<dbReference type="SUPFAM" id="SSF90123">
    <property type="entry name" value="ABC transporter transmembrane region"/>
    <property type="match status" value="1"/>
</dbReference>
<dbReference type="EMBL" id="OFSM01000004">
    <property type="protein sequence ID" value="SOY28344.1"/>
    <property type="molecule type" value="Genomic_DNA"/>
</dbReference>
<dbReference type="GO" id="GO:0005886">
    <property type="term" value="C:plasma membrane"/>
    <property type="evidence" value="ECO:0007669"/>
    <property type="project" value="UniProtKB-SubCell"/>
</dbReference>
<gene>
    <name evidence="10" type="ORF">AMURIS_01051</name>
</gene>
<keyword evidence="5 7" id="KW-1133">Transmembrane helix</keyword>
<dbReference type="PANTHER" id="PTHR24221:SF654">
    <property type="entry name" value="ATP-BINDING CASSETTE SUB-FAMILY B MEMBER 6"/>
    <property type="match status" value="1"/>
</dbReference>
<keyword evidence="10" id="KW-0378">Hydrolase</keyword>
<dbReference type="GO" id="GO:0034040">
    <property type="term" value="F:ATPase-coupled lipid transmembrane transporter activity"/>
    <property type="evidence" value="ECO:0007669"/>
    <property type="project" value="TreeGrafter"/>
</dbReference>
<feature type="transmembrane region" description="Helical" evidence="7">
    <location>
        <begin position="12"/>
        <end position="31"/>
    </location>
</feature>
<dbReference type="GO" id="GO:0005524">
    <property type="term" value="F:ATP binding"/>
    <property type="evidence" value="ECO:0007669"/>
    <property type="project" value="UniProtKB-KW"/>
</dbReference>
<evidence type="ECO:0000313" key="10">
    <source>
        <dbReference type="EMBL" id="SOY28344.1"/>
    </source>
</evidence>
<dbReference type="CDD" id="cd03228">
    <property type="entry name" value="ABCC_MRP_Like"/>
    <property type="match status" value="1"/>
</dbReference>
<dbReference type="InterPro" id="IPR011527">
    <property type="entry name" value="ABC1_TM_dom"/>
</dbReference>
<comment type="subcellular location">
    <subcellularLocation>
        <location evidence="1">Cell membrane</location>
        <topology evidence="1">Multi-pass membrane protein</topology>
    </subcellularLocation>
</comment>
<dbReference type="EC" id="3.6.3.-" evidence="10"/>
<dbReference type="Pfam" id="PF00664">
    <property type="entry name" value="ABC_membrane"/>
    <property type="match status" value="1"/>
</dbReference>
<feature type="domain" description="ABC transmembrane type-1" evidence="9">
    <location>
        <begin position="108"/>
        <end position="280"/>
    </location>
</feature>
<proteinExistence type="predicted"/>
<dbReference type="InterPro" id="IPR003593">
    <property type="entry name" value="AAA+_ATPase"/>
</dbReference>
<dbReference type="GO" id="GO:0016887">
    <property type="term" value="F:ATP hydrolysis activity"/>
    <property type="evidence" value="ECO:0007669"/>
    <property type="project" value="InterPro"/>
</dbReference>
<dbReference type="PANTHER" id="PTHR24221">
    <property type="entry name" value="ATP-BINDING CASSETTE SUB-FAMILY B"/>
    <property type="match status" value="1"/>
</dbReference>
<reference evidence="10 11" key="1">
    <citation type="submission" date="2018-01" db="EMBL/GenBank/DDBJ databases">
        <authorList>
            <person name="Gaut B.S."/>
            <person name="Morton B.R."/>
            <person name="Clegg M.T."/>
            <person name="Duvall M.R."/>
        </authorList>
    </citation>
    <scope>NUCLEOTIDE SEQUENCE [LARGE SCALE GENOMIC DNA]</scope>
    <source>
        <strain evidence="10">GP69</strain>
    </source>
</reference>